<name>A0AAU8PH89_TREPG</name>
<feature type="region of interest" description="Disordered" evidence="1">
    <location>
        <begin position="59"/>
        <end position="78"/>
    </location>
</feature>
<dbReference type="KEGG" id="tpg:TPEGAU_0980a"/>
<dbReference type="EMBL" id="CP002376">
    <property type="protein sequence ID" value="AEZ60256.1"/>
    <property type="molecule type" value="Genomic_DNA"/>
</dbReference>
<sequence length="78" mass="8234">MHDSGTGTGFVQVARRTDIVTLSIEGAARPVGQSKLGYAGSVRFSRGLKSRATYKPIHGHASRMTAAKSAKEDACTAR</sequence>
<dbReference type="AlphaFoldDB" id="A0AAU8PH89"/>
<proteinExistence type="predicted"/>
<organism evidence="2 3">
    <name type="scientific">Treponema pallidum subsp. pertenue (strain Gauthier)</name>
    <dbReference type="NCBI Taxonomy" id="491080"/>
    <lineage>
        <taxon>Bacteria</taxon>
        <taxon>Pseudomonadati</taxon>
        <taxon>Spirochaetota</taxon>
        <taxon>Spirochaetia</taxon>
        <taxon>Spirochaetales</taxon>
        <taxon>Treponemataceae</taxon>
        <taxon>Treponema</taxon>
    </lineage>
</organism>
<protein>
    <submittedName>
        <fullName evidence="2">Uncharacterized protein</fullName>
    </submittedName>
</protein>
<evidence type="ECO:0000313" key="3">
    <source>
        <dbReference type="Proteomes" id="UP000008192"/>
    </source>
</evidence>
<dbReference type="Proteomes" id="UP000008192">
    <property type="component" value="Chromosome"/>
</dbReference>
<accession>A0AAU8PH89</accession>
<reference evidence="3" key="1">
    <citation type="journal article" date="2012" name="PLoS Negl. Trop. Dis.">
        <title>Whole genome sequences of three Treponema pallidum ssp. pertenue strains: yaws and syphilis treponemes differ in less than 0.2% of the genome sequence.</title>
        <authorList>
            <person name="Cejkova D."/>
            <person name="Zobanikova M."/>
            <person name="Chen L."/>
            <person name="Pospisilova P."/>
            <person name="Strouhal M."/>
            <person name="Qin X."/>
            <person name="Mikalova L."/>
            <person name="Norris S.J."/>
            <person name="Muzny D.M."/>
            <person name="Gibbs R.A."/>
            <person name="Fulton L.L."/>
            <person name="Sodergren E."/>
            <person name="Weinstock G.M."/>
            <person name="Smajs D."/>
        </authorList>
    </citation>
    <scope>NUCLEOTIDE SEQUENCE [LARGE SCALE GENOMIC DNA]</scope>
    <source>
        <strain evidence="3">Gauthier</strain>
    </source>
</reference>
<evidence type="ECO:0000313" key="2">
    <source>
        <dbReference type="EMBL" id="AEZ60256.1"/>
    </source>
</evidence>
<evidence type="ECO:0000256" key="1">
    <source>
        <dbReference type="SAM" id="MobiDB-lite"/>
    </source>
</evidence>
<gene>
    <name evidence="2" type="ordered locus">TPEGAU_0980a</name>
</gene>
<feature type="compositionally biased region" description="Basic and acidic residues" evidence="1">
    <location>
        <begin position="69"/>
        <end position="78"/>
    </location>
</feature>